<accession>A0A2P5D9Y8</accession>
<dbReference type="EMBL" id="JXTB01000052">
    <property type="protein sequence ID" value="PON70090.1"/>
    <property type="molecule type" value="Genomic_DNA"/>
</dbReference>
<name>A0A2P5D9Y8_PARAD</name>
<keyword evidence="4" id="KW-1133">Transmembrane helix</keyword>
<evidence type="ECO:0000313" key="6">
    <source>
        <dbReference type="Proteomes" id="UP000237105"/>
    </source>
</evidence>
<dbReference type="Proteomes" id="UP000237105">
    <property type="component" value="Unassembled WGS sequence"/>
</dbReference>
<dbReference type="OrthoDB" id="1889094at2759"/>
<evidence type="ECO:0008006" key="7">
    <source>
        <dbReference type="Google" id="ProtNLM"/>
    </source>
</evidence>
<evidence type="ECO:0000256" key="2">
    <source>
        <dbReference type="ARBA" id="ARBA00023136"/>
    </source>
</evidence>
<keyword evidence="4" id="KW-0812">Transmembrane</keyword>
<dbReference type="STRING" id="3476.A0A2P5D9Y8"/>
<protein>
    <recommendedName>
        <fullName evidence="7">Late embryogenesis abundant protein</fullName>
    </recommendedName>
</protein>
<keyword evidence="2 4" id="KW-0472">Membrane</keyword>
<dbReference type="PANTHER" id="PTHR31234:SF39">
    <property type="entry name" value="HARPIN-INDUCED PROTEIN 1 CONTAINING PROTEIN, EXPRESSED"/>
    <property type="match status" value="1"/>
</dbReference>
<evidence type="ECO:0000313" key="5">
    <source>
        <dbReference type="EMBL" id="PON70090.1"/>
    </source>
</evidence>
<dbReference type="GO" id="GO:0005886">
    <property type="term" value="C:plasma membrane"/>
    <property type="evidence" value="ECO:0007669"/>
    <property type="project" value="TreeGrafter"/>
</dbReference>
<sequence length="372" mass="41444">MADDLEKTAHADGATVEPPHHVLLRRRRRGYRFSQGCECCCGLGCLRVLVVIIAAAIVLTGLIIAIFCIIINPHELKFHVTDASLSKFNYITTNKTLDFKLLLNVTVRNPNKRIGIHIEFSPDYYAYYGGESLGGGIGQLGWGLSYLPPGAGSAAHEKGWLLFQGRRTVSFGSRAVKRLNKRKSDGVIPFVVKIRMINSFKVDKMHIGDFRDTIKKTEDSRSTTTTRPPKPYHPGRRGAGSKYCGGYLRVLFLDAVASIVLTGLAIAIFCIITNPHQMKFHVSNASLSKFDYFAANQTLNFKLLLNATIRNPNKRIGIHFEYSTDHYAYYDGEFLGVGGDRFVILPAAGGREYGRVRLGIVRRLENGFVWLA</sequence>
<dbReference type="PANTHER" id="PTHR31234">
    <property type="entry name" value="LATE EMBRYOGENESIS ABUNDANT (LEA) HYDROXYPROLINE-RICH GLYCOPROTEIN FAMILY"/>
    <property type="match status" value="1"/>
</dbReference>
<evidence type="ECO:0000256" key="4">
    <source>
        <dbReference type="SAM" id="Phobius"/>
    </source>
</evidence>
<comment type="subcellular location">
    <subcellularLocation>
        <location evidence="1">Membrane</location>
    </subcellularLocation>
</comment>
<keyword evidence="6" id="KW-1185">Reference proteome</keyword>
<evidence type="ECO:0000256" key="3">
    <source>
        <dbReference type="SAM" id="MobiDB-lite"/>
    </source>
</evidence>
<proteinExistence type="predicted"/>
<feature type="transmembrane region" description="Helical" evidence="4">
    <location>
        <begin position="48"/>
        <end position="71"/>
    </location>
</feature>
<feature type="transmembrane region" description="Helical" evidence="4">
    <location>
        <begin position="246"/>
        <end position="269"/>
    </location>
</feature>
<evidence type="ECO:0000256" key="1">
    <source>
        <dbReference type="ARBA" id="ARBA00004370"/>
    </source>
</evidence>
<dbReference type="GO" id="GO:0098542">
    <property type="term" value="P:defense response to other organism"/>
    <property type="evidence" value="ECO:0007669"/>
    <property type="project" value="InterPro"/>
</dbReference>
<feature type="region of interest" description="Disordered" evidence="3">
    <location>
        <begin position="216"/>
        <end position="237"/>
    </location>
</feature>
<comment type="caution">
    <text evidence="5">The sequence shown here is derived from an EMBL/GenBank/DDBJ whole genome shotgun (WGS) entry which is preliminary data.</text>
</comment>
<reference evidence="6" key="1">
    <citation type="submission" date="2016-06" db="EMBL/GenBank/DDBJ databases">
        <title>Parallel loss of symbiosis genes in relatives of nitrogen-fixing non-legume Parasponia.</title>
        <authorList>
            <person name="Van Velzen R."/>
            <person name="Holmer R."/>
            <person name="Bu F."/>
            <person name="Rutten L."/>
            <person name="Van Zeijl A."/>
            <person name="Liu W."/>
            <person name="Santuari L."/>
            <person name="Cao Q."/>
            <person name="Sharma T."/>
            <person name="Shen D."/>
            <person name="Roswanjaya Y."/>
            <person name="Wardhani T."/>
            <person name="Kalhor M.S."/>
            <person name="Jansen J."/>
            <person name="Van den Hoogen J."/>
            <person name="Gungor B."/>
            <person name="Hartog M."/>
            <person name="Hontelez J."/>
            <person name="Verver J."/>
            <person name="Yang W.-C."/>
            <person name="Schijlen E."/>
            <person name="Repin R."/>
            <person name="Schilthuizen M."/>
            <person name="Schranz E."/>
            <person name="Heidstra R."/>
            <person name="Miyata K."/>
            <person name="Fedorova E."/>
            <person name="Kohlen W."/>
            <person name="Bisseling T."/>
            <person name="Smit S."/>
            <person name="Geurts R."/>
        </authorList>
    </citation>
    <scope>NUCLEOTIDE SEQUENCE [LARGE SCALE GENOMIC DNA]</scope>
    <source>
        <strain evidence="6">cv. WU1-14</strain>
    </source>
</reference>
<gene>
    <name evidence="5" type="ORF">PanWU01x14_082650</name>
</gene>
<dbReference type="AlphaFoldDB" id="A0A2P5D9Y8"/>
<organism evidence="5 6">
    <name type="scientific">Parasponia andersonii</name>
    <name type="common">Sponia andersonii</name>
    <dbReference type="NCBI Taxonomy" id="3476"/>
    <lineage>
        <taxon>Eukaryota</taxon>
        <taxon>Viridiplantae</taxon>
        <taxon>Streptophyta</taxon>
        <taxon>Embryophyta</taxon>
        <taxon>Tracheophyta</taxon>
        <taxon>Spermatophyta</taxon>
        <taxon>Magnoliopsida</taxon>
        <taxon>eudicotyledons</taxon>
        <taxon>Gunneridae</taxon>
        <taxon>Pentapetalae</taxon>
        <taxon>rosids</taxon>
        <taxon>fabids</taxon>
        <taxon>Rosales</taxon>
        <taxon>Cannabaceae</taxon>
        <taxon>Parasponia</taxon>
    </lineage>
</organism>
<dbReference type="InterPro" id="IPR044839">
    <property type="entry name" value="NDR1-like"/>
</dbReference>